<dbReference type="SUPFAM" id="SSF52058">
    <property type="entry name" value="L domain-like"/>
    <property type="match status" value="1"/>
</dbReference>
<dbReference type="Gene3D" id="3.80.10.10">
    <property type="entry name" value="Ribonuclease Inhibitor"/>
    <property type="match status" value="1"/>
</dbReference>
<protein>
    <submittedName>
        <fullName evidence="1">Uncharacterized protein</fullName>
    </submittedName>
</protein>
<gene>
    <name evidence="1" type="ORF">CDL12_05648</name>
</gene>
<dbReference type="AlphaFoldDB" id="A0A2G9HVW5"/>
<dbReference type="STRING" id="429701.A0A2G9HVW5"/>
<dbReference type="Proteomes" id="UP000231279">
    <property type="component" value="Unassembled WGS sequence"/>
</dbReference>
<name>A0A2G9HVW5_9LAMI</name>
<comment type="caution">
    <text evidence="1">The sequence shown here is derived from an EMBL/GenBank/DDBJ whole genome shotgun (WGS) entry which is preliminary data.</text>
</comment>
<evidence type="ECO:0000313" key="2">
    <source>
        <dbReference type="Proteomes" id="UP000231279"/>
    </source>
</evidence>
<proteinExistence type="predicted"/>
<reference evidence="2" key="1">
    <citation type="journal article" date="2018" name="Gigascience">
        <title>Genome assembly of the Pink Ipe (Handroanthus impetiginosus, Bignoniaceae), a highly valued, ecologically keystone Neotropical timber forest tree.</title>
        <authorList>
            <person name="Silva-Junior O.B."/>
            <person name="Grattapaglia D."/>
            <person name="Novaes E."/>
            <person name="Collevatti R.G."/>
        </authorList>
    </citation>
    <scope>NUCLEOTIDE SEQUENCE [LARGE SCALE GENOMIC DNA]</scope>
    <source>
        <strain evidence="2">cv. UFG-1</strain>
    </source>
</reference>
<evidence type="ECO:0000313" key="1">
    <source>
        <dbReference type="EMBL" id="PIN21652.1"/>
    </source>
</evidence>
<dbReference type="InterPro" id="IPR032675">
    <property type="entry name" value="LRR_dom_sf"/>
</dbReference>
<dbReference type="OrthoDB" id="913531at2759"/>
<keyword evidence="2" id="KW-1185">Reference proteome</keyword>
<organism evidence="1 2">
    <name type="scientific">Handroanthus impetiginosus</name>
    <dbReference type="NCBI Taxonomy" id="429701"/>
    <lineage>
        <taxon>Eukaryota</taxon>
        <taxon>Viridiplantae</taxon>
        <taxon>Streptophyta</taxon>
        <taxon>Embryophyta</taxon>
        <taxon>Tracheophyta</taxon>
        <taxon>Spermatophyta</taxon>
        <taxon>Magnoliopsida</taxon>
        <taxon>eudicotyledons</taxon>
        <taxon>Gunneridae</taxon>
        <taxon>Pentapetalae</taxon>
        <taxon>asterids</taxon>
        <taxon>lamiids</taxon>
        <taxon>Lamiales</taxon>
        <taxon>Bignoniaceae</taxon>
        <taxon>Crescentiina</taxon>
        <taxon>Tabebuia alliance</taxon>
        <taxon>Handroanthus</taxon>
    </lineage>
</organism>
<accession>A0A2G9HVW5</accession>
<dbReference type="EMBL" id="NKXS01000908">
    <property type="protein sequence ID" value="PIN21652.1"/>
    <property type="molecule type" value="Genomic_DNA"/>
</dbReference>
<sequence>MDTLKNLHSLVNIYMDSLIMAHLTYLTSLCKLGIVPDENSDESKLWASLTKLKNLVCLKDPMPVLEMLPNLVYVKLEGFPNLKVLSLDSIKRLRNIKIGKGGMPKLKRLESCQCFKLDTLPKEFSNLQELKIVTIPEKASQFRVANTHIISKIPFYFEHTHSRSKVFGSTLLQQLFSSITFNVASHTCKGRSEMTETYGLVKTEKE</sequence>